<name>A0A418YBQ7_9GAMM</name>
<dbReference type="Gene3D" id="1.10.10.10">
    <property type="entry name" value="Winged helix-like DNA-binding domain superfamily/Winged helix DNA-binding domain"/>
    <property type="match status" value="1"/>
</dbReference>
<dbReference type="OrthoDB" id="9808620at2"/>
<accession>A0A418YBQ7</accession>
<feature type="domain" description="HTH lysR-type" evidence="5">
    <location>
        <begin position="3"/>
        <end position="60"/>
    </location>
</feature>
<dbReference type="InterPro" id="IPR000847">
    <property type="entry name" value="LysR_HTH_N"/>
</dbReference>
<evidence type="ECO:0000313" key="7">
    <source>
        <dbReference type="Proteomes" id="UP000283255"/>
    </source>
</evidence>
<evidence type="ECO:0000259" key="5">
    <source>
        <dbReference type="PROSITE" id="PS50931"/>
    </source>
</evidence>
<dbReference type="Pfam" id="PF03466">
    <property type="entry name" value="LysR_substrate"/>
    <property type="match status" value="1"/>
</dbReference>
<evidence type="ECO:0000256" key="1">
    <source>
        <dbReference type="ARBA" id="ARBA00009437"/>
    </source>
</evidence>
<dbReference type="InterPro" id="IPR036388">
    <property type="entry name" value="WH-like_DNA-bd_sf"/>
</dbReference>
<dbReference type="GO" id="GO:0003700">
    <property type="term" value="F:DNA-binding transcription factor activity"/>
    <property type="evidence" value="ECO:0007669"/>
    <property type="project" value="InterPro"/>
</dbReference>
<evidence type="ECO:0000313" key="6">
    <source>
        <dbReference type="EMBL" id="RJG41935.1"/>
    </source>
</evidence>
<keyword evidence="2" id="KW-0805">Transcription regulation</keyword>
<keyword evidence="4" id="KW-0804">Transcription</keyword>
<keyword evidence="7" id="KW-1185">Reference proteome</keyword>
<organism evidence="6 7">
    <name type="scientific">Motilimonas pumila</name>
    <dbReference type="NCBI Taxonomy" id="2303987"/>
    <lineage>
        <taxon>Bacteria</taxon>
        <taxon>Pseudomonadati</taxon>
        <taxon>Pseudomonadota</taxon>
        <taxon>Gammaproteobacteria</taxon>
        <taxon>Alteromonadales</taxon>
        <taxon>Alteromonadales genera incertae sedis</taxon>
        <taxon>Motilimonas</taxon>
    </lineage>
</organism>
<dbReference type="SUPFAM" id="SSF46785">
    <property type="entry name" value="Winged helix' DNA-binding domain"/>
    <property type="match status" value="1"/>
</dbReference>
<protein>
    <submittedName>
        <fullName evidence="6">LysR family transcriptional regulator</fullName>
    </submittedName>
</protein>
<proteinExistence type="inferred from homology"/>
<dbReference type="EMBL" id="QZCH01000023">
    <property type="protein sequence ID" value="RJG41935.1"/>
    <property type="molecule type" value="Genomic_DNA"/>
</dbReference>
<comment type="caution">
    <text evidence="6">The sequence shown here is derived from an EMBL/GenBank/DDBJ whole genome shotgun (WGS) entry which is preliminary data.</text>
</comment>
<dbReference type="SUPFAM" id="SSF53850">
    <property type="entry name" value="Periplasmic binding protein-like II"/>
    <property type="match status" value="1"/>
</dbReference>
<dbReference type="AlphaFoldDB" id="A0A418YBQ7"/>
<gene>
    <name evidence="6" type="ORF">D1Z90_15705</name>
</gene>
<dbReference type="GO" id="GO:0000976">
    <property type="term" value="F:transcription cis-regulatory region binding"/>
    <property type="evidence" value="ECO:0007669"/>
    <property type="project" value="TreeGrafter"/>
</dbReference>
<evidence type="ECO:0000256" key="2">
    <source>
        <dbReference type="ARBA" id="ARBA00023015"/>
    </source>
</evidence>
<dbReference type="InterPro" id="IPR005119">
    <property type="entry name" value="LysR_subst-bd"/>
</dbReference>
<dbReference type="Gene3D" id="3.40.190.290">
    <property type="match status" value="1"/>
</dbReference>
<dbReference type="PROSITE" id="PS50931">
    <property type="entry name" value="HTH_LYSR"/>
    <property type="match status" value="1"/>
</dbReference>
<dbReference type="Proteomes" id="UP000283255">
    <property type="component" value="Unassembled WGS sequence"/>
</dbReference>
<dbReference type="InterPro" id="IPR036390">
    <property type="entry name" value="WH_DNA-bd_sf"/>
</dbReference>
<evidence type="ECO:0000256" key="3">
    <source>
        <dbReference type="ARBA" id="ARBA00023125"/>
    </source>
</evidence>
<dbReference type="PANTHER" id="PTHR30126">
    <property type="entry name" value="HTH-TYPE TRANSCRIPTIONAL REGULATOR"/>
    <property type="match status" value="1"/>
</dbReference>
<comment type="similarity">
    <text evidence="1">Belongs to the LysR transcriptional regulatory family.</text>
</comment>
<dbReference type="Pfam" id="PF00126">
    <property type="entry name" value="HTH_1"/>
    <property type="match status" value="1"/>
</dbReference>
<dbReference type="PRINTS" id="PR00039">
    <property type="entry name" value="HTHLYSR"/>
</dbReference>
<dbReference type="RefSeq" id="WP_119911740.1">
    <property type="nucleotide sequence ID" value="NZ_QZCH01000023.1"/>
</dbReference>
<reference evidence="6 7" key="1">
    <citation type="submission" date="2018-09" db="EMBL/GenBank/DDBJ databases">
        <authorList>
            <person name="Wang F."/>
        </authorList>
    </citation>
    <scope>NUCLEOTIDE SEQUENCE [LARGE SCALE GENOMIC DNA]</scope>
    <source>
        <strain evidence="6 7">PLHSC7-2</strain>
    </source>
</reference>
<sequence>MNITLKQLRIFATLARTAHIGQAADSLFLTKPAVSMALKELEKQLQVDLFERLPNSLKLNANGERLLPLADELLSRSNEIETLFEAEHLSGELAIGCSKTIGNHLMPKILATFRQTTGHTRQQLNILNSRDVCKLVASYELDLGLIEASVCLPGQSLELLRQDKMVIIAAPDHPLSQQNQLAIAALDQQNWVLREDGSGSRALFQQAVSPHLTLWQITLELNEPEAIINSVAAGLGLSCLSELAANDAISSGKVAVLDMAAPLYRPFYLVYQDKKHQSPLFQAFVDHCKQVANDDCRSTRVDSTHS</sequence>
<dbReference type="PANTHER" id="PTHR30126:SF94">
    <property type="entry name" value="LYSR FAMILY TRANSCRIPTIONAL REGULATOR"/>
    <property type="match status" value="1"/>
</dbReference>
<keyword evidence="3" id="KW-0238">DNA-binding</keyword>
<reference evidence="6 7" key="2">
    <citation type="submission" date="2019-01" db="EMBL/GenBank/DDBJ databases">
        <title>Motilimonas pumilus sp. nov., isolated from the gut of sea cucumber (Apostichopus japonicus).</title>
        <authorList>
            <person name="Wang F.-Q."/>
            <person name="Ren L.-H."/>
            <person name="Lin Y.-W."/>
            <person name="Sun G.-H."/>
            <person name="Du Z.-J."/>
            <person name="Zhao J.-X."/>
            <person name="Liu X.-J."/>
            <person name="Liu L.-J."/>
        </authorList>
    </citation>
    <scope>NUCLEOTIDE SEQUENCE [LARGE SCALE GENOMIC DNA]</scope>
    <source>
        <strain evidence="6 7">PLHSC7-2</strain>
    </source>
</reference>
<evidence type="ECO:0000256" key="4">
    <source>
        <dbReference type="ARBA" id="ARBA00023163"/>
    </source>
</evidence>